<dbReference type="Proteomes" id="UP001334248">
    <property type="component" value="Unassembled WGS sequence"/>
</dbReference>
<dbReference type="RefSeq" id="XP_064733725.1">
    <property type="nucleotide sequence ID" value="XM_064871272.1"/>
</dbReference>
<protein>
    <submittedName>
        <fullName evidence="1">Uncharacterized protein</fullName>
    </submittedName>
</protein>
<accession>A0ABR0RZF5</accession>
<comment type="caution">
    <text evidence="1">The sequence shown here is derived from an EMBL/GenBank/DDBJ whole genome shotgun (WGS) entry which is preliminary data.</text>
</comment>
<reference evidence="1 2" key="1">
    <citation type="journal article" date="2023" name="Res Sq">
        <title>Genomic and morphological characterization of Knufia obscura isolated from the Mars 2020 spacecraft assembly facility.</title>
        <authorList>
            <person name="Chander A.M."/>
            <person name="Teixeira M.M."/>
            <person name="Singh N.K."/>
            <person name="Williams M.P."/>
            <person name="Parker C.W."/>
            <person name="Leo P."/>
            <person name="Stajich J.E."/>
            <person name="Torok T."/>
            <person name="Tighe S."/>
            <person name="Mason C.E."/>
            <person name="Venkateswaran K."/>
        </authorList>
    </citation>
    <scope>NUCLEOTIDE SEQUENCE [LARGE SCALE GENOMIC DNA]</scope>
    <source>
        <strain evidence="1 2">CCFEE 5817</strain>
    </source>
</reference>
<organism evidence="1 2">
    <name type="scientific">Knufia obscura</name>
    <dbReference type="NCBI Taxonomy" id="1635080"/>
    <lineage>
        <taxon>Eukaryota</taxon>
        <taxon>Fungi</taxon>
        <taxon>Dikarya</taxon>
        <taxon>Ascomycota</taxon>
        <taxon>Pezizomycotina</taxon>
        <taxon>Eurotiomycetes</taxon>
        <taxon>Chaetothyriomycetidae</taxon>
        <taxon>Chaetothyriales</taxon>
        <taxon>Trichomeriaceae</taxon>
        <taxon>Knufia</taxon>
    </lineage>
</organism>
<dbReference type="EMBL" id="JAVHJV010000002">
    <property type="protein sequence ID" value="KAK5945635.1"/>
    <property type="molecule type" value="Genomic_DNA"/>
</dbReference>
<proteinExistence type="predicted"/>
<evidence type="ECO:0000313" key="1">
    <source>
        <dbReference type="EMBL" id="KAK5945635.1"/>
    </source>
</evidence>
<dbReference type="GeneID" id="89996289"/>
<sequence>MPAEHGGAERPKEKQAYPRAAKMNFDIDELELFPYDSSRAMVSADKQDAKAEVQETTMNNQDFMQHEEEKKLLQHDEHELLPNRHSGFEGSSHVQWTSDLPDQMGALLECGRNADRENAVKDIVDAYLAADDDLPDGKTYRQAVKRGGCEWRRKREEEKAVARRIFKSPLDWNDATKMRTFLKESRRIWE</sequence>
<keyword evidence="2" id="KW-1185">Reference proteome</keyword>
<gene>
    <name evidence="1" type="ORF">PMZ80_002840</name>
</gene>
<name>A0ABR0RZF5_9EURO</name>
<evidence type="ECO:0000313" key="2">
    <source>
        <dbReference type="Proteomes" id="UP001334248"/>
    </source>
</evidence>